<reference evidence="3" key="2">
    <citation type="submission" date="2020-05" db="UniProtKB">
        <authorList>
            <consortium name="EnsemblMetazoa"/>
        </authorList>
    </citation>
    <scope>IDENTIFICATION</scope>
    <source>
        <strain evidence="3">IAEA</strain>
    </source>
</reference>
<dbReference type="InterPro" id="IPR013087">
    <property type="entry name" value="Znf_C2H2_type"/>
</dbReference>
<dbReference type="Proteomes" id="UP000092445">
    <property type="component" value="Unassembled WGS sequence"/>
</dbReference>
<accession>A0A1B0ABW9</accession>
<dbReference type="SUPFAM" id="SSF57667">
    <property type="entry name" value="beta-beta-alpha zinc fingers"/>
    <property type="match status" value="1"/>
</dbReference>
<keyword evidence="1" id="KW-0863">Zinc-finger</keyword>
<evidence type="ECO:0000259" key="2">
    <source>
        <dbReference type="PROSITE" id="PS50157"/>
    </source>
</evidence>
<reference evidence="4" key="1">
    <citation type="submission" date="2014-03" db="EMBL/GenBank/DDBJ databases">
        <authorList>
            <person name="Aksoy S."/>
            <person name="Warren W."/>
            <person name="Wilson R.K."/>
        </authorList>
    </citation>
    <scope>NUCLEOTIDE SEQUENCE [LARGE SCALE GENOMIC DNA]</scope>
    <source>
        <strain evidence="4">IAEA</strain>
    </source>
</reference>
<protein>
    <recommendedName>
        <fullName evidence="2">C2H2-type domain-containing protein</fullName>
    </recommendedName>
</protein>
<evidence type="ECO:0000313" key="4">
    <source>
        <dbReference type="Proteomes" id="UP000092445"/>
    </source>
</evidence>
<name>A0A1B0ABW9_GLOPL</name>
<proteinExistence type="predicted"/>
<dbReference type="SMART" id="SM00355">
    <property type="entry name" value="ZnF_C2H2"/>
    <property type="match status" value="2"/>
</dbReference>
<dbReference type="AlphaFoldDB" id="A0A1B0ABW9"/>
<keyword evidence="4" id="KW-1185">Reference proteome</keyword>
<organism evidence="3 4">
    <name type="scientific">Glossina pallidipes</name>
    <name type="common">Tsetse fly</name>
    <dbReference type="NCBI Taxonomy" id="7398"/>
    <lineage>
        <taxon>Eukaryota</taxon>
        <taxon>Metazoa</taxon>
        <taxon>Ecdysozoa</taxon>
        <taxon>Arthropoda</taxon>
        <taxon>Hexapoda</taxon>
        <taxon>Insecta</taxon>
        <taxon>Pterygota</taxon>
        <taxon>Neoptera</taxon>
        <taxon>Endopterygota</taxon>
        <taxon>Diptera</taxon>
        <taxon>Brachycera</taxon>
        <taxon>Muscomorpha</taxon>
        <taxon>Hippoboscoidea</taxon>
        <taxon>Glossinidae</taxon>
        <taxon>Glossina</taxon>
    </lineage>
</organism>
<dbReference type="PROSITE" id="PS50157">
    <property type="entry name" value="ZINC_FINGER_C2H2_2"/>
    <property type="match status" value="1"/>
</dbReference>
<keyword evidence="1" id="KW-0862">Zinc</keyword>
<dbReference type="InterPro" id="IPR036236">
    <property type="entry name" value="Znf_C2H2_sf"/>
</dbReference>
<feature type="domain" description="C2H2-type" evidence="2">
    <location>
        <begin position="189"/>
        <end position="217"/>
    </location>
</feature>
<sequence>MVHQNVRLGNKINKTRQNFGVVNKIFRKKQVEHDAGEEIQILAVNELGTNIVSSKSFRENEDSLSIFEDSFISIEDNSENSGNINEGNTFAFMPSGQTQIPVDNVEIELLDAPSHLKSDEIRIEFKEIKESWMSAVYRTYEDDFWYKIKRGDLKKRYKWHYFCNFCQRRYCTFVSLKGHLNENFRFFPFICKICFKMFPLRSSLITHLRQVHHCERREYEHYVTY</sequence>
<dbReference type="STRING" id="7398.A0A1B0ABW9"/>
<evidence type="ECO:0000256" key="1">
    <source>
        <dbReference type="PROSITE-ProRule" id="PRU00042"/>
    </source>
</evidence>
<evidence type="ECO:0000313" key="3">
    <source>
        <dbReference type="EnsemblMetazoa" id="GPAI040603-PA"/>
    </source>
</evidence>
<keyword evidence="1" id="KW-0479">Metal-binding</keyword>
<dbReference type="EnsemblMetazoa" id="GPAI040603-RA">
    <property type="protein sequence ID" value="GPAI040603-PA"/>
    <property type="gene ID" value="GPAI040603"/>
</dbReference>
<dbReference type="Gene3D" id="3.30.160.60">
    <property type="entry name" value="Classic Zinc Finger"/>
    <property type="match status" value="1"/>
</dbReference>
<dbReference type="GO" id="GO:0008270">
    <property type="term" value="F:zinc ion binding"/>
    <property type="evidence" value="ECO:0007669"/>
    <property type="project" value="UniProtKB-KW"/>
</dbReference>
<dbReference type="VEuPathDB" id="VectorBase:GPAI040603"/>
<dbReference type="PROSITE" id="PS00028">
    <property type="entry name" value="ZINC_FINGER_C2H2_1"/>
    <property type="match status" value="1"/>
</dbReference>